<organism evidence="5 6">
    <name type="scientific">Marinococcus luteus</name>
    <dbReference type="NCBI Taxonomy" id="1122204"/>
    <lineage>
        <taxon>Bacteria</taxon>
        <taxon>Bacillati</taxon>
        <taxon>Bacillota</taxon>
        <taxon>Bacilli</taxon>
        <taxon>Bacillales</taxon>
        <taxon>Bacillaceae</taxon>
        <taxon>Marinococcus</taxon>
    </lineage>
</organism>
<reference evidence="5 6" key="1">
    <citation type="submission" date="2016-10" db="EMBL/GenBank/DDBJ databases">
        <authorList>
            <person name="de Groot N.N."/>
        </authorList>
    </citation>
    <scope>NUCLEOTIDE SEQUENCE [LARGE SCALE GENOMIC DNA]</scope>
    <source>
        <strain evidence="5 6">DSM 23126</strain>
    </source>
</reference>
<dbReference type="GO" id="GO:0031388">
    <property type="term" value="P:organic acid phosphorylation"/>
    <property type="evidence" value="ECO:0007669"/>
    <property type="project" value="UniProtKB-UniRule"/>
</dbReference>
<dbReference type="STRING" id="1122204.SAMN05421781_1210"/>
<evidence type="ECO:0000313" key="6">
    <source>
        <dbReference type="Proteomes" id="UP000199488"/>
    </source>
</evidence>
<sequence length="377" mass="38972">MKVVIAPDSFKESMTAMEAAQAIERGFRKGIGNPDDLVTELIPMADGGEGTTQSLRDGLGGEVHTVDVSGPDGSAVKAEFVYIQQSRTAVIEMAEASGIGLVAKERRNPLTATSHGTGQMILKALNKGAERIILGLGGSATNDGGAGMAAALGVRFLDRSGNELEPGGRALKHLHRIDTDGLDKRIHEVTVRAACDVTNPLTGPEGASAVYGPQKGAGNEAVQELDQALQAFGEVIERDLHKPVLQEQGAGAAGGLGAGAIAFLNASLEPGIDIVLEESRFAERSAGASLVITGEGKIDAQTVFGKTPVGVAKASPEGSTVVAVAGQLGDGYEKVYEAGIDAAFSMVPGIVSLEEAMQESARYIENWARSLGGLWKT</sequence>
<evidence type="ECO:0000256" key="4">
    <source>
        <dbReference type="PIRNR" id="PIRNR006078"/>
    </source>
</evidence>
<evidence type="ECO:0000313" key="5">
    <source>
        <dbReference type="EMBL" id="SDW38011.1"/>
    </source>
</evidence>
<dbReference type="EMBL" id="FNNC01000002">
    <property type="protein sequence ID" value="SDW38011.1"/>
    <property type="molecule type" value="Genomic_DNA"/>
</dbReference>
<accession>A0A1H2T2B9</accession>
<dbReference type="Proteomes" id="UP000199488">
    <property type="component" value="Unassembled WGS sequence"/>
</dbReference>
<comment type="similarity">
    <text evidence="1 4">Belongs to the glycerate kinase type-1 family.</text>
</comment>
<dbReference type="PIRSF" id="PIRSF006078">
    <property type="entry name" value="GlxK"/>
    <property type="match status" value="1"/>
</dbReference>
<dbReference type="Pfam" id="PF02595">
    <property type="entry name" value="Gly_kinase"/>
    <property type="match status" value="1"/>
</dbReference>
<dbReference type="Gene3D" id="3.90.1510.10">
    <property type="entry name" value="Glycerate kinase, domain 2"/>
    <property type="match status" value="1"/>
</dbReference>
<dbReference type="InterPro" id="IPR036129">
    <property type="entry name" value="Glycerate_kinase_sf"/>
</dbReference>
<dbReference type="RefSeq" id="WP_091612458.1">
    <property type="nucleotide sequence ID" value="NZ_FNNC01000002.1"/>
</dbReference>
<proteinExistence type="inferred from homology"/>
<dbReference type="OrthoDB" id="9774290at2"/>
<dbReference type="GO" id="GO:0008887">
    <property type="term" value="F:glycerate kinase activity"/>
    <property type="evidence" value="ECO:0007669"/>
    <property type="project" value="UniProtKB-UniRule"/>
</dbReference>
<evidence type="ECO:0000256" key="1">
    <source>
        <dbReference type="ARBA" id="ARBA00006284"/>
    </source>
</evidence>
<evidence type="ECO:0000256" key="3">
    <source>
        <dbReference type="ARBA" id="ARBA00022777"/>
    </source>
</evidence>
<dbReference type="InterPro" id="IPR018193">
    <property type="entry name" value="Glyc_kinase_flavodox-like_fold"/>
</dbReference>
<evidence type="ECO:0000256" key="2">
    <source>
        <dbReference type="ARBA" id="ARBA00022679"/>
    </source>
</evidence>
<dbReference type="AlphaFoldDB" id="A0A1H2T2B9"/>
<keyword evidence="6" id="KW-1185">Reference proteome</keyword>
<gene>
    <name evidence="5" type="ORF">SAMN05421781_1210</name>
</gene>
<name>A0A1H2T2B9_9BACI</name>
<protein>
    <submittedName>
        <fullName evidence="5">Glycerate kinase</fullName>
    </submittedName>
</protein>
<keyword evidence="3 4" id="KW-0418">Kinase</keyword>
<dbReference type="PANTHER" id="PTHR21599:SF0">
    <property type="entry name" value="GLYCERATE KINASE"/>
    <property type="match status" value="1"/>
</dbReference>
<dbReference type="InterPro" id="IPR018197">
    <property type="entry name" value="Glycerate_kinase_RE-like"/>
</dbReference>
<keyword evidence="2 4" id="KW-0808">Transferase</keyword>
<dbReference type="Gene3D" id="3.40.50.10350">
    <property type="entry name" value="Glycerate kinase, domain 1"/>
    <property type="match status" value="1"/>
</dbReference>
<dbReference type="NCBIfam" id="TIGR00045">
    <property type="entry name" value="glycerate kinase"/>
    <property type="match status" value="1"/>
</dbReference>
<dbReference type="PANTHER" id="PTHR21599">
    <property type="entry name" value="GLYCERATE KINASE"/>
    <property type="match status" value="1"/>
</dbReference>
<dbReference type="InterPro" id="IPR004381">
    <property type="entry name" value="Glycerate_kinase"/>
</dbReference>
<dbReference type="SUPFAM" id="SSF110738">
    <property type="entry name" value="Glycerate kinase I"/>
    <property type="match status" value="1"/>
</dbReference>